<evidence type="ECO:0000313" key="4">
    <source>
        <dbReference type="EMBL" id="KAL3851108.1"/>
    </source>
</evidence>
<gene>
    <name evidence="4" type="ORF">ACJIZ3_012990</name>
</gene>
<dbReference type="SMART" id="SM00184">
    <property type="entry name" value="RING"/>
    <property type="match status" value="1"/>
</dbReference>
<dbReference type="Proteomes" id="UP001634393">
    <property type="component" value="Unassembled WGS sequence"/>
</dbReference>
<keyword evidence="5" id="KW-1185">Reference proteome</keyword>
<keyword evidence="2" id="KW-0812">Transmembrane</keyword>
<evidence type="ECO:0000256" key="1">
    <source>
        <dbReference type="PROSITE-ProRule" id="PRU00175"/>
    </source>
</evidence>
<keyword evidence="2" id="KW-1133">Transmembrane helix</keyword>
<feature type="domain" description="RING-type" evidence="3">
    <location>
        <begin position="274"/>
        <end position="315"/>
    </location>
</feature>
<dbReference type="Pfam" id="PF13639">
    <property type="entry name" value="zf-RING_2"/>
    <property type="match status" value="1"/>
</dbReference>
<name>A0ABD3URG6_9LAMI</name>
<evidence type="ECO:0000259" key="3">
    <source>
        <dbReference type="PROSITE" id="PS50089"/>
    </source>
</evidence>
<comment type="caution">
    <text evidence="4">The sequence shown here is derived from an EMBL/GenBank/DDBJ whole genome shotgun (WGS) entry which is preliminary data.</text>
</comment>
<dbReference type="SUPFAM" id="SSF57850">
    <property type="entry name" value="RING/U-box"/>
    <property type="match status" value="1"/>
</dbReference>
<evidence type="ECO:0000313" key="5">
    <source>
        <dbReference type="Proteomes" id="UP001634393"/>
    </source>
</evidence>
<dbReference type="EMBL" id="JBJXBP010000001">
    <property type="protein sequence ID" value="KAL3851108.1"/>
    <property type="molecule type" value="Genomic_DNA"/>
</dbReference>
<dbReference type="PROSITE" id="PS50089">
    <property type="entry name" value="ZF_RING_2"/>
    <property type="match status" value="1"/>
</dbReference>
<dbReference type="InterPro" id="IPR001841">
    <property type="entry name" value="Znf_RING"/>
</dbReference>
<dbReference type="GO" id="GO:0008270">
    <property type="term" value="F:zinc ion binding"/>
    <property type="evidence" value="ECO:0007669"/>
    <property type="project" value="UniProtKB-KW"/>
</dbReference>
<keyword evidence="2" id="KW-0472">Membrane</keyword>
<dbReference type="Gene3D" id="3.30.40.10">
    <property type="entry name" value="Zinc/RING finger domain, C3HC4 (zinc finger)"/>
    <property type="match status" value="1"/>
</dbReference>
<keyword evidence="1" id="KW-0479">Metal-binding</keyword>
<sequence>MNSRYLLPPETLCNSGYGVLYSGEGNIAPNLHISPPQNSPPPFLIRLSRAKWYSFLRRVFHYQNGSGSDLGPNPFNSRNWMLMEFITLAIQISAIAYTLIMSKQERLVWPMRIWISGYAFGCFLTLILLYCRYTLVYLAPGDDTAVSDIEQQRSHQDSRSLQYMNKCKTSLDLLFAVWFVLGNIWIFDSGFGSYNRASKLYSLWIALLAWNAVCYSFPFILFVLLCCCVPLLSRLLGYNLNKASLDRGATEEQIAGLQSWKYKDVPKNNEIQECCICLAKYKDKEEIRKLPCTHIFHLKCVDQWLKIISCCPLCKQGIEK</sequence>
<accession>A0ABD3URG6</accession>
<protein>
    <recommendedName>
        <fullName evidence="3">RING-type domain-containing protein</fullName>
    </recommendedName>
</protein>
<proteinExistence type="predicted"/>
<reference evidence="4 5" key="1">
    <citation type="submission" date="2024-12" db="EMBL/GenBank/DDBJ databases">
        <title>The unique morphological basis and parallel evolutionary history of personate flowers in Penstemon.</title>
        <authorList>
            <person name="Depatie T.H."/>
            <person name="Wessinger C.A."/>
        </authorList>
    </citation>
    <scope>NUCLEOTIDE SEQUENCE [LARGE SCALE GENOMIC DNA]</scope>
    <source>
        <strain evidence="4">WTNN_2</strain>
        <tissue evidence="4">Leaf</tissue>
    </source>
</reference>
<feature type="transmembrane region" description="Helical" evidence="2">
    <location>
        <begin position="113"/>
        <end position="131"/>
    </location>
</feature>
<organism evidence="4 5">
    <name type="scientific">Penstemon smallii</name>
    <dbReference type="NCBI Taxonomy" id="265156"/>
    <lineage>
        <taxon>Eukaryota</taxon>
        <taxon>Viridiplantae</taxon>
        <taxon>Streptophyta</taxon>
        <taxon>Embryophyta</taxon>
        <taxon>Tracheophyta</taxon>
        <taxon>Spermatophyta</taxon>
        <taxon>Magnoliopsida</taxon>
        <taxon>eudicotyledons</taxon>
        <taxon>Gunneridae</taxon>
        <taxon>Pentapetalae</taxon>
        <taxon>asterids</taxon>
        <taxon>lamiids</taxon>
        <taxon>Lamiales</taxon>
        <taxon>Plantaginaceae</taxon>
        <taxon>Cheloneae</taxon>
        <taxon>Penstemon</taxon>
    </lineage>
</organism>
<dbReference type="InterPro" id="IPR013083">
    <property type="entry name" value="Znf_RING/FYVE/PHD"/>
</dbReference>
<keyword evidence="1" id="KW-0863">Zinc-finger</keyword>
<dbReference type="PANTHER" id="PTHR46225">
    <property type="entry name" value="C3H4 TYPE ZINC FINGER PROTEIN"/>
    <property type="match status" value="1"/>
</dbReference>
<feature type="transmembrane region" description="Helical" evidence="2">
    <location>
        <begin position="80"/>
        <end position="101"/>
    </location>
</feature>
<feature type="transmembrane region" description="Helical" evidence="2">
    <location>
        <begin position="207"/>
        <end position="232"/>
    </location>
</feature>
<dbReference type="PANTHER" id="PTHR46225:SF1">
    <property type="entry name" value="RING_U-BOX SUPERFAMILY PROTEIN"/>
    <property type="match status" value="1"/>
</dbReference>
<dbReference type="AlphaFoldDB" id="A0ABD3URG6"/>
<evidence type="ECO:0000256" key="2">
    <source>
        <dbReference type="SAM" id="Phobius"/>
    </source>
</evidence>
<feature type="transmembrane region" description="Helical" evidence="2">
    <location>
        <begin position="169"/>
        <end position="187"/>
    </location>
</feature>
<keyword evidence="1" id="KW-0862">Zinc</keyword>